<name>A0AA36NA97_9DINO</name>
<dbReference type="EMBL" id="CAUJNA010003304">
    <property type="protein sequence ID" value="CAJ1398539.1"/>
    <property type="molecule type" value="Genomic_DNA"/>
</dbReference>
<accession>A0AA36NA97</accession>
<proteinExistence type="predicted"/>
<dbReference type="AlphaFoldDB" id="A0AA36NA97"/>
<reference evidence="1" key="1">
    <citation type="submission" date="2023-08" db="EMBL/GenBank/DDBJ databases">
        <authorList>
            <person name="Chen Y."/>
            <person name="Shah S."/>
            <person name="Dougan E. K."/>
            <person name="Thang M."/>
            <person name="Chan C."/>
        </authorList>
    </citation>
    <scope>NUCLEOTIDE SEQUENCE</scope>
</reference>
<keyword evidence="2" id="KW-1185">Reference proteome</keyword>
<organism evidence="1 2">
    <name type="scientific">Effrenium voratum</name>
    <dbReference type="NCBI Taxonomy" id="2562239"/>
    <lineage>
        <taxon>Eukaryota</taxon>
        <taxon>Sar</taxon>
        <taxon>Alveolata</taxon>
        <taxon>Dinophyceae</taxon>
        <taxon>Suessiales</taxon>
        <taxon>Symbiodiniaceae</taxon>
        <taxon>Effrenium</taxon>
    </lineage>
</organism>
<dbReference type="SUPFAM" id="SSF48484">
    <property type="entry name" value="Lipoxigenase"/>
    <property type="match status" value="1"/>
</dbReference>
<evidence type="ECO:0000313" key="2">
    <source>
        <dbReference type="Proteomes" id="UP001178507"/>
    </source>
</evidence>
<comment type="caution">
    <text evidence="1">The sequence shown here is derived from an EMBL/GenBank/DDBJ whole genome shotgun (WGS) entry which is preliminary data.</text>
</comment>
<dbReference type="Proteomes" id="UP001178507">
    <property type="component" value="Unassembled WGS sequence"/>
</dbReference>
<dbReference type="InterPro" id="IPR036226">
    <property type="entry name" value="LipOase_C_sf"/>
</dbReference>
<protein>
    <submittedName>
        <fullName evidence="1">Uncharacterized protein</fullName>
    </submittedName>
</protein>
<gene>
    <name evidence="1" type="ORF">EVOR1521_LOCUS22311</name>
</gene>
<sequence>MSRSVHRPRESRLVARVQEDGTAMPAIDKLKNAIMNETLEAHYKLDKRLEAYLEHADLANELCKETVVKEVLKHRIATYFFVVTGYHRHVGFVGDYYSDPSLASMSWKSGEPFGRPRQHMIMSVVNVFTSMQQPLLKEDYTHLFKGTDHEAELTKAWKNFQGYLQEVEEEIDRRNEKRRIKNINMSPKVVESAVSK</sequence>
<evidence type="ECO:0000313" key="1">
    <source>
        <dbReference type="EMBL" id="CAJ1398539.1"/>
    </source>
</evidence>
<dbReference type="Gene3D" id="1.20.245.10">
    <property type="entry name" value="Lipoxygenase-1, Domain 5"/>
    <property type="match status" value="1"/>
</dbReference>